<evidence type="ECO:0000256" key="1">
    <source>
        <dbReference type="SAM" id="Phobius"/>
    </source>
</evidence>
<accession>A0A5M4B237</accession>
<keyword evidence="1" id="KW-1133">Transmembrane helix</keyword>
<evidence type="ECO:0000313" key="3">
    <source>
        <dbReference type="Proteomes" id="UP000391834"/>
    </source>
</evidence>
<dbReference type="AlphaFoldDB" id="A0A5M4B237"/>
<keyword evidence="1" id="KW-0472">Membrane</keyword>
<gene>
    <name evidence="2" type="ORF">PbJCM13498_30930</name>
</gene>
<keyword evidence="1" id="KW-0812">Transmembrane</keyword>
<keyword evidence="3" id="KW-1185">Reference proteome</keyword>
<sequence>MIEVVVGFFLISLAVGLTTVLFNQVMNSSVLYSRHRAYLAVNNLVEKQQEQNTYEAVSEEYGDLVIEVTLTPFDEKRKLYIVTYQAIQKEKKEVLYKRQLLKQIKTNGE</sequence>
<feature type="transmembrane region" description="Helical" evidence="1">
    <location>
        <begin position="6"/>
        <end position="26"/>
    </location>
</feature>
<evidence type="ECO:0000313" key="2">
    <source>
        <dbReference type="EMBL" id="GET34230.1"/>
    </source>
</evidence>
<proteinExistence type="predicted"/>
<name>A0A5M4B237_9BACT</name>
<organism evidence="2 3">
    <name type="scientific">Prolixibacter bellariivorans</name>
    <dbReference type="NCBI Taxonomy" id="314319"/>
    <lineage>
        <taxon>Bacteria</taxon>
        <taxon>Pseudomonadati</taxon>
        <taxon>Bacteroidota</taxon>
        <taxon>Bacteroidia</taxon>
        <taxon>Marinilabiliales</taxon>
        <taxon>Prolixibacteraceae</taxon>
        <taxon>Prolixibacter</taxon>
    </lineage>
</organism>
<dbReference type="EMBL" id="BLAX01000001">
    <property type="protein sequence ID" value="GET34230.1"/>
    <property type="molecule type" value="Genomic_DNA"/>
</dbReference>
<reference evidence="2 3" key="1">
    <citation type="submission" date="2019-10" db="EMBL/GenBank/DDBJ databases">
        <title>Prolixibacter strains distinguished by the presence of nitrate reductase genes were adept at nitrate-dependent anaerobic corrosion of metallic iron and carbon steel.</title>
        <authorList>
            <person name="Iino T."/>
            <person name="Shono N."/>
            <person name="Ito K."/>
            <person name="Nakamura R."/>
            <person name="Sueoka K."/>
            <person name="Harayama S."/>
            <person name="Ohkuma M."/>
        </authorList>
    </citation>
    <scope>NUCLEOTIDE SEQUENCE [LARGE SCALE GENOMIC DNA]</scope>
    <source>
        <strain evidence="2 3">JCM 13498</strain>
    </source>
</reference>
<dbReference type="Proteomes" id="UP000391834">
    <property type="component" value="Unassembled WGS sequence"/>
</dbReference>
<comment type="caution">
    <text evidence="2">The sequence shown here is derived from an EMBL/GenBank/DDBJ whole genome shotgun (WGS) entry which is preliminary data.</text>
</comment>
<protein>
    <submittedName>
        <fullName evidence="2">Uncharacterized protein</fullName>
    </submittedName>
</protein>